<dbReference type="PANTHER" id="PTHR43214">
    <property type="entry name" value="TWO-COMPONENT RESPONSE REGULATOR"/>
    <property type="match status" value="1"/>
</dbReference>
<sequence length="216" mass="24413">MKKLETATRLSFVEDRSEIMDFLVNAFADKEEYICQGRYKNAEEAITFLPKSDTKLVIVDIGLPGKKSGIDCVREVKALRPDIQFMMFTVFDAGDQIFESLKAGASGYLLKTIKEEKVVHAVKELLNGGAPMSHAIARKVTDFFFNGPREVTEMKLLSQREQEVLALLAKGKLYKEIAEEMDVVIGTVKQHVHNIYQKLHVSNKTEAINLYLGREL</sequence>
<keyword evidence="1 3" id="KW-0597">Phosphoprotein</keyword>
<evidence type="ECO:0000256" key="3">
    <source>
        <dbReference type="PROSITE-ProRule" id="PRU00169"/>
    </source>
</evidence>
<dbReference type="PRINTS" id="PR00038">
    <property type="entry name" value="HTHLUXR"/>
</dbReference>
<dbReference type="PROSITE" id="PS50110">
    <property type="entry name" value="RESPONSE_REGULATORY"/>
    <property type="match status" value="1"/>
</dbReference>
<dbReference type="SMART" id="SM00448">
    <property type="entry name" value="REC"/>
    <property type="match status" value="1"/>
</dbReference>
<dbReference type="PROSITE" id="PS50043">
    <property type="entry name" value="HTH_LUXR_2"/>
    <property type="match status" value="1"/>
</dbReference>
<dbReference type="InterPro" id="IPR039420">
    <property type="entry name" value="WalR-like"/>
</dbReference>
<dbReference type="AlphaFoldDB" id="A0A2D0MXF5"/>
<dbReference type="Pfam" id="PF00196">
    <property type="entry name" value="GerE"/>
    <property type="match status" value="1"/>
</dbReference>
<feature type="domain" description="Response regulatory" evidence="5">
    <location>
        <begin position="9"/>
        <end position="126"/>
    </location>
</feature>
<evidence type="ECO:0000259" key="5">
    <source>
        <dbReference type="PROSITE" id="PS50110"/>
    </source>
</evidence>
<dbReference type="EMBL" id="PDUD01000097">
    <property type="protein sequence ID" value="PHN00589.1"/>
    <property type="molecule type" value="Genomic_DNA"/>
</dbReference>
<dbReference type="Proteomes" id="UP000223913">
    <property type="component" value="Unassembled WGS sequence"/>
</dbReference>
<keyword evidence="2 6" id="KW-0238">DNA-binding</keyword>
<dbReference type="OrthoDB" id="9797341at2"/>
<dbReference type="CDD" id="cd06170">
    <property type="entry name" value="LuxR_C_like"/>
    <property type="match status" value="1"/>
</dbReference>
<dbReference type="Gene3D" id="3.40.50.2300">
    <property type="match status" value="1"/>
</dbReference>
<reference evidence="6 7" key="1">
    <citation type="submission" date="2017-10" db="EMBL/GenBank/DDBJ databases">
        <title>The draft genome sequence of Lewinella nigricans NBRC 102662.</title>
        <authorList>
            <person name="Wang K."/>
        </authorList>
    </citation>
    <scope>NUCLEOTIDE SEQUENCE [LARGE SCALE GENOMIC DNA]</scope>
    <source>
        <strain evidence="6 7">NBRC 102662</strain>
    </source>
</reference>
<evidence type="ECO:0000313" key="7">
    <source>
        <dbReference type="Proteomes" id="UP000223913"/>
    </source>
</evidence>
<dbReference type="SUPFAM" id="SSF46894">
    <property type="entry name" value="C-terminal effector domain of the bipartite response regulators"/>
    <property type="match status" value="1"/>
</dbReference>
<proteinExistence type="predicted"/>
<dbReference type="Pfam" id="PF00072">
    <property type="entry name" value="Response_reg"/>
    <property type="match status" value="1"/>
</dbReference>
<evidence type="ECO:0000259" key="4">
    <source>
        <dbReference type="PROSITE" id="PS50043"/>
    </source>
</evidence>
<keyword evidence="7" id="KW-1185">Reference proteome</keyword>
<dbReference type="InterPro" id="IPR016032">
    <property type="entry name" value="Sig_transdc_resp-reg_C-effctor"/>
</dbReference>
<name>A0A2D0MXF5_FLAN2</name>
<dbReference type="InterPro" id="IPR000792">
    <property type="entry name" value="Tscrpt_reg_LuxR_C"/>
</dbReference>
<dbReference type="SUPFAM" id="SSF52172">
    <property type="entry name" value="CheY-like"/>
    <property type="match status" value="1"/>
</dbReference>
<accession>A0A2D0MXF5</accession>
<dbReference type="InterPro" id="IPR001789">
    <property type="entry name" value="Sig_transdc_resp-reg_receiver"/>
</dbReference>
<protein>
    <submittedName>
        <fullName evidence="6">DNA-binding response regulator</fullName>
    </submittedName>
</protein>
<dbReference type="SMART" id="SM00421">
    <property type="entry name" value="HTH_LUXR"/>
    <property type="match status" value="1"/>
</dbReference>
<organism evidence="6 7">
    <name type="scientific">Flavilitoribacter nigricans (strain ATCC 23147 / DSM 23189 / NBRC 102662 / NCIMB 1420 / SS-2)</name>
    <name type="common">Lewinella nigricans</name>
    <dbReference type="NCBI Taxonomy" id="1122177"/>
    <lineage>
        <taxon>Bacteria</taxon>
        <taxon>Pseudomonadati</taxon>
        <taxon>Bacteroidota</taxon>
        <taxon>Saprospiria</taxon>
        <taxon>Saprospirales</taxon>
        <taxon>Lewinellaceae</taxon>
        <taxon>Flavilitoribacter</taxon>
    </lineage>
</organism>
<dbReference type="GO" id="GO:0006355">
    <property type="term" value="P:regulation of DNA-templated transcription"/>
    <property type="evidence" value="ECO:0007669"/>
    <property type="project" value="InterPro"/>
</dbReference>
<dbReference type="InterPro" id="IPR011006">
    <property type="entry name" value="CheY-like_superfamily"/>
</dbReference>
<comment type="caution">
    <text evidence="6">The sequence shown here is derived from an EMBL/GenBank/DDBJ whole genome shotgun (WGS) entry which is preliminary data.</text>
</comment>
<dbReference type="InterPro" id="IPR058245">
    <property type="entry name" value="NreC/VraR/RcsB-like_REC"/>
</dbReference>
<evidence type="ECO:0000313" key="6">
    <source>
        <dbReference type="EMBL" id="PHN00589.1"/>
    </source>
</evidence>
<dbReference type="RefSeq" id="WP_099155997.1">
    <property type="nucleotide sequence ID" value="NZ_PDUD01000097.1"/>
</dbReference>
<dbReference type="GO" id="GO:0000160">
    <property type="term" value="P:phosphorelay signal transduction system"/>
    <property type="evidence" value="ECO:0007669"/>
    <property type="project" value="InterPro"/>
</dbReference>
<feature type="domain" description="HTH luxR-type" evidence="4">
    <location>
        <begin position="150"/>
        <end position="215"/>
    </location>
</feature>
<feature type="modified residue" description="4-aspartylphosphate" evidence="3">
    <location>
        <position position="60"/>
    </location>
</feature>
<dbReference type="PROSITE" id="PS00622">
    <property type="entry name" value="HTH_LUXR_1"/>
    <property type="match status" value="1"/>
</dbReference>
<dbReference type="GO" id="GO:0003677">
    <property type="term" value="F:DNA binding"/>
    <property type="evidence" value="ECO:0007669"/>
    <property type="project" value="UniProtKB-KW"/>
</dbReference>
<gene>
    <name evidence="6" type="ORF">CRP01_41460</name>
</gene>
<evidence type="ECO:0000256" key="1">
    <source>
        <dbReference type="ARBA" id="ARBA00022553"/>
    </source>
</evidence>
<dbReference type="CDD" id="cd17535">
    <property type="entry name" value="REC_NarL-like"/>
    <property type="match status" value="1"/>
</dbReference>
<evidence type="ECO:0000256" key="2">
    <source>
        <dbReference type="ARBA" id="ARBA00023125"/>
    </source>
</evidence>